<sequence length="175" mass="19330">MKLQFPQSILELSHTSPSTYPFHTLSTAFPANQSCFGSLSMEKEGNSKIGIKCTEHLMYDKSKFGEISDPPALATSIELDMTKMINWCSMYEGCTYGSYHIVQRKFCLVGSLRLVPFGFPSESMGVPPPPSPPVHHPRDVMEVREIDVTAPYDNTLLVLPSTHTEGTSSIAPAFL</sequence>
<organism evidence="1 2">
    <name type="scientific">Choiromyces venosus 120613-1</name>
    <dbReference type="NCBI Taxonomy" id="1336337"/>
    <lineage>
        <taxon>Eukaryota</taxon>
        <taxon>Fungi</taxon>
        <taxon>Dikarya</taxon>
        <taxon>Ascomycota</taxon>
        <taxon>Pezizomycotina</taxon>
        <taxon>Pezizomycetes</taxon>
        <taxon>Pezizales</taxon>
        <taxon>Tuberaceae</taxon>
        <taxon>Choiromyces</taxon>
    </lineage>
</organism>
<dbReference type="Proteomes" id="UP000276215">
    <property type="component" value="Unassembled WGS sequence"/>
</dbReference>
<evidence type="ECO:0000313" key="2">
    <source>
        <dbReference type="Proteomes" id="UP000276215"/>
    </source>
</evidence>
<evidence type="ECO:0000313" key="1">
    <source>
        <dbReference type="EMBL" id="RPA99705.1"/>
    </source>
</evidence>
<name>A0A3N4JN76_9PEZI</name>
<proteinExistence type="predicted"/>
<accession>A0A3N4JN76</accession>
<keyword evidence="2" id="KW-1185">Reference proteome</keyword>
<gene>
    <name evidence="1" type="ORF">L873DRAFT_874020</name>
</gene>
<reference evidence="1 2" key="1">
    <citation type="journal article" date="2018" name="Nat. Ecol. Evol.">
        <title>Pezizomycetes genomes reveal the molecular basis of ectomycorrhizal truffle lifestyle.</title>
        <authorList>
            <person name="Murat C."/>
            <person name="Payen T."/>
            <person name="Noel B."/>
            <person name="Kuo A."/>
            <person name="Morin E."/>
            <person name="Chen J."/>
            <person name="Kohler A."/>
            <person name="Krizsan K."/>
            <person name="Balestrini R."/>
            <person name="Da Silva C."/>
            <person name="Montanini B."/>
            <person name="Hainaut M."/>
            <person name="Levati E."/>
            <person name="Barry K.W."/>
            <person name="Belfiori B."/>
            <person name="Cichocki N."/>
            <person name="Clum A."/>
            <person name="Dockter R.B."/>
            <person name="Fauchery L."/>
            <person name="Guy J."/>
            <person name="Iotti M."/>
            <person name="Le Tacon F."/>
            <person name="Lindquist E.A."/>
            <person name="Lipzen A."/>
            <person name="Malagnac F."/>
            <person name="Mello A."/>
            <person name="Molinier V."/>
            <person name="Miyauchi S."/>
            <person name="Poulain J."/>
            <person name="Riccioni C."/>
            <person name="Rubini A."/>
            <person name="Sitrit Y."/>
            <person name="Splivallo R."/>
            <person name="Traeger S."/>
            <person name="Wang M."/>
            <person name="Zifcakova L."/>
            <person name="Wipf D."/>
            <person name="Zambonelli A."/>
            <person name="Paolocci F."/>
            <person name="Nowrousian M."/>
            <person name="Ottonello S."/>
            <person name="Baldrian P."/>
            <person name="Spatafora J.W."/>
            <person name="Henrissat B."/>
            <person name="Nagy L.G."/>
            <person name="Aury J.M."/>
            <person name="Wincker P."/>
            <person name="Grigoriev I.V."/>
            <person name="Bonfante P."/>
            <person name="Martin F.M."/>
        </authorList>
    </citation>
    <scope>NUCLEOTIDE SEQUENCE [LARGE SCALE GENOMIC DNA]</scope>
    <source>
        <strain evidence="1 2">120613-1</strain>
    </source>
</reference>
<protein>
    <submittedName>
        <fullName evidence="1">Uncharacterized protein</fullName>
    </submittedName>
</protein>
<dbReference type="AlphaFoldDB" id="A0A3N4JN76"/>
<dbReference type="EMBL" id="ML120385">
    <property type="protein sequence ID" value="RPA99705.1"/>
    <property type="molecule type" value="Genomic_DNA"/>
</dbReference>